<dbReference type="KEGG" id="pste:PSTEL_18685"/>
<sequence>MALKGVLNADIGKGTIDRNIYGHFSEHLGRCIYEGIWVGVDSEIPNTNGIRNDVVNALKQIRIPVLRWPGGCFADEYHWMDGIGPKENRKRMINTHWGGVVENNHFGTHEFMELCRQLECEPYINGNVGSGTVQEMSEWVEYLTFGGESPMSEKRKQNGHEEPWAVTFFGVGNENWGCGGNMRPEYYADEYRRYQTYVRNYDGNKIHRIACGPNADDYNWTEVLMREASRFMDSITLHYYTLPLESWEDKGNATGYDETEWFSTLKKCLKMDELITRHSTIMDKYDPERRVGLIVDEWGTWYNVEPGTVPGFLYQQNTIRDALVAGITLNIFHNHSERVRMANIAQTVNVLQAVILTEGEKMLLTPTYHVFDMYKVHQDAERLDLTLEAGTYAFNGQEIPAVTGTASKDSEGKIHISLCNLNPSAFSEVELDIRGLAGASLKVAGTTLAGSSIDAHNTFAQPEAVKPQTFSAFALNEGKLTVTLPPMSVTALELASN</sequence>
<evidence type="ECO:0000256" key="6">
    <source>
        <dbReference type="ARBA" id="ARBA00022801"/>
    </source>
</evidence>
<dbReference type="Pfam" id="PF22848">
    <property type="entry name" value="ASD1_dom"/>
    <property type="match status" value="1"/>
</dbReference>
<dbReference type="Gene3D" id="3.20.20.80">
    <property type="entry name" value="Glycosidases"/>
    <property type="match status" value="1"/>
</dbReference>
<dbReference type="GO" id="GO:0000272">
    <property type="term" value="P:polysaccharide catabolic process"/>
    <property type="evidence" value="ECO:0007669"/>
    <property type="project" value="TreeGrafter"/>
</dbReference>
<dbReference type="SUPFAM" id="SSF51011">
    <property type="entry name" value="Glycosyl hydrolase domain"/>
    <property type="match status" value="1"/>
</dbReference>
<comment type="catalytic activity">
    <reaction evidence="1">
        <text>Hydrolysis of terminal non-reducing alpha-L-arabinofuranoside residues in alpha-L-arabinosides.</text>
        <dbReference type="EC" id="3.2.1.55"/>
    </reaction>
</comment>
<dbReference type="InterPro" id="IPR010720">
    <property type="entry name" value="Alpha-L-AF_C"/>
</dbReference>
<dbReference type="InterPro" id="IPR017853">
    <property type="entry name" value="GH"/>
</dbReference>
<dbReference type="InterPro" id="IPR013780">
    <property type="entry name" value="Glyco_hydro_b"/>
</dbReference>
<dbReference type="EMBL" id="CP009286">
    <property type="protein sequence ID" value="AIQ64838.1"/>
    <property type="molecule type" value="Genomic_DNA"/>
</dbReference>
<evidence type="ECO:0000256" key="5">
    <source>
        <dbReference type="ARBA" id="ARBA00012670"/>
    </source>
</evidence>
<keyword evidence="11" id="KW-1185">Reference proteome</keyword>
<evidence type="ECO:0000256" key="8">
    <source>
        <dbReference type="ARBA" id="ARBA00023295"/>
    </source>
</evidence>
<keyword evidence="6" id="KW-0378">Hydrolase</keyword>
<reference evidence="10 11" key="1">
    <citation type="submission" date="2014-08" db="EMBL/GenBank/DDBJ databases">
        <title>Comparative genomics of the Paenibacillus odorifer group.</title>
        <authorList>
            <person name="den Bakker H.C."/>
            <person name="Tsai Y.-C."/>
            <person name="Martin N."/>
            <person name="Korlach J."/>
            <person name="Wiedmann M."/>
        </authorList>
    </citation>
    <scope>NUCLEOTIDE SEQUENCE [LARGE SCALE GENOMIC DNA]</scope>
    <source>
        <strain evidence="10 11">DSM 14472</strain>
    </source>
</reference>
<feature type="domain" description="Alpha-L-arabinofuranosidase C-terminal" evidence="9">
    <location>
        <begin position="296"/>
        <end position="488"/>
    </location>
</feature>
<evidence type="ECO:0000313" key="10">
    <source>
        <dbReference type="EMBL" id="AIQ64838.1"/>
    </source>
</evidence>
<dbReference type="PANTHER" id="PTHR43576:SF2">
    <property type="entry name" value="INTRACELLULAR EXO-ALPHA-L-ARABINOFURANOSIDASE 2"/>
    <property type="match status" value="1"/>
</dbReference>
<keyword evidence="7" id="KW-0119">Carbohydrate metabolism</keyword>
<dbReference type="OrthoDB" id="9758333at2"/>
<comment type="subunit">
    <text evidence="4">Homohexamer; trimer of dimers.</text>
</comment>
<dbReference type="Proteomes" id="UP000029507">
    <property type="component" value="Chromosome"/>
</dbReference>
<accession>A0A089LZZ8</accession>
<dbReference type="PANTHER" id="PTHR43576">
    <property type="entry name" value="ALPHA-L-ARABINOFURANOSIDASE C-RELATED"/>
    <property type="match status" value="1"/>
</dbReference>
<organism evidence="10 11">
    <name type="scientific">Paenibacillus stellifer</name>
    <dbReference type="NCBI Taxonomy" id="169760"/>
    <lineage>
        <taxon>Bacteria</taxon>
        <taxon>Bacillati</taxon>
        <taxon>Bacillota</taxon>
        <taxon>Bacilli</taxon>
        <taxon>Bacillales</taxon>
        <taxon>Paenibacillaceae</taxon>
        <taxon>Paenibacillus</taxon>
    </lineage>
</organism>
<dbReference type="Pfam" id="PF06964">
    <property type="entry name" value="Alpha-L-AF_C"/>
    <property type="match status" value="1"/>
</dbReference>
<evidence type="ECO:0000256" key="4">
    <source>
        <dbReference type="ARBA" id="ARBA00011165"/>
    </source>
</evidence>
<dbReference type="SUPFAM" id="SSF51445">
    <property type="entry name" value="(Trans)glycosidases"/>
    <property type="match status" value="1"/>
</dbReference>
<evidence type="ECO:0000256" key="3">
    <source>
        <dbReference type="ARBA" id="ARBA00007186"/>
    </source>
</evidence>
<gene>
    <name evidence="10" type="ORF">PSTEL_18685</name>
</gene>
<dbReference type="AlphaFoldDB" id="A0A089LZZ8"/>
<comment type="pathway">
    <text evidence="2">Glycan metabolism.</text>
</comment>
<name>A0A089LZZ8_9BACL</name>
<dbReference type="InterPro" id="IPR055235">
    <property type="entry name" value="ASD1_cat"/>
</dbReference>
<dbReference type="GO" id="GO:0046556">
    <property type="term" value="F:alpha-L-arabinofuranosidase activity"/>
    <property type="evidence" value="ECO:0007669"/>
    <property type="project" value="UniProtKB-EC"/>
</dbReference>
<dbReference type="SMART" id="SM00813">
    <property type="entry name" value="Alpha-L-AF_C"/>
    <property type="match status" value="1"/>
</dbReference>
<evidence type="ECO:0000256" key="2">
    <source>
        <dbReference type="ARBA" id="ARBA00004881"/>
    </source>
</evidence>
<dbReference type="EC" id="3.2.1.55" evidence="5"/>
<dbReference type="GO" id="GO:0046373">
    <property type="term" value="P:L-arabinose metabolic process"/>
    <property type="evidence" value="ECO:0007669"/>
    <property type="project" value="InterPro"/>
</dbReference>
<evidence type="ECO:0000313" key="11">
    <source>
        <dbReference type="Proteomes" id="UP000029507"/>
    </source>
</evidence>
<comment type="similarity">
    <text evidence="3">Belongs to the glycosyl hydrolase 51 family.</text>
</comment>
<dbReference type="RefSeq" id="WP_038697417.1">
    <property type="nucleotide sequence ID" value="NZ_CP009286.1"/>
</dbReference>
<dbReference type="STRING" id="169760.PSTEL_18685"/>
<evidence type="ECO:0000256" key="7">
    <source>
        <dbReference type="ARBA" id="ARBA00023277"/>
    </source>
</evidence>
<evidence type="ECO:0000256" key="1">
    <source>
        <dbReference type="ARBA" id="ARBA00001462"/>
    </source>
</evidence>
<dbReference type="Gene3D" id="2.60.40.1180">
    <property type="entry name" value="Golgi alpha-mannosidase II"/>
    <property type="match status" value="1"/>
</dbReference>
<keyword evidence="8" id="KW-0326">Glycosidase</keyword>
<evidence type="ECO:0000259" key="9">
    <source>
        <dbReference type="SMART" id="SM00813"/>
    </source>
</evidence>
<proteinExistence type="inferred from homology"/>
<protein>
    <recommendedName>
        <fullName evidence="5">non-reducing end alpha-L-arabinofuranosidase</fullName>
        <ecNumber evidence="5">3.2.1.55</ecNumber>
    </recommendedName>
</protein>
<dbReference type="HOGENOM" id="CLU_017810_2_0_9"/>